<protein>
    <recommendedName>
        <fullName evidence="1">AB hydrolase-1 domain-containing protein</fullName>
    </recommendedName>
</protein>
<evidence type="ECO:0000259" key="1">
    <source>
        <dbReference type="Pfam" id="PF00561"/>
    </source>
</evidence>
<gene>
    <name evidence="2" type="ORF">EJ73_02696</name>
</gene>
<dbReference type="SUPFAM" id="SSF53474">
    <property type="entry name" value="alpha/beta-Hydrolases"/>
    <property type="match status" value="1"/>
</dbReference>
<organism evidence="2 3">
    <name type="scientific">Hoylesella shahii DSM 15611 = JCM 12083</name>
    <dbReference type="NCBI Taxonomy" id="1122991"/>
    <lineage>
        <taxon>Bacteria</taxon>
        <taxon>Pseudomonadati</taxon>
        <taxon>Bacteroidota</taxon>
        <taxon>Bacteroidia</taxon>
        <taxon>Bacteroidales</taxon>
        <taxon>Prevotellaceae</taxon>
        <taxon>Hoylesella</taxon>
    </lineage>
</organism>
<dbReference type="AlphaFoldDB" id="A0A318HUG3"/>
<reference evidence="2 3" key="1">
    <citation type="submission" date="2018-05" db="EMBL/GenBank/DDBJ databases">
        <title>Genomic Encyclopedia of Type Strains, Phase I: the one thousand microbial genomes (KMG-I) project.</title>
        <authorList>
            <person name="Kyrpides N."/>
        </authorList>
    </citation>
    <scope>NUCLEOTIDE SEQUENCE [LARGE SCALE GENOMIC DNA]</scope>
    <source>
        <strain evidence="2 3">DSM 15611</strain>
    </source>
</reference>
<dbReference type="Pfam" id="PF00561">
    <property type="entry name" value="Abhydrolase_1"/>
    <property type="match status" value="1"/>
</dbReference>
<dbReference type="STRING" id="1122991.GCA_000613445_00358"/>
<proteinExistence type="predicted"/>
<comment type="caution">
    <text evidence="2">The sequence shown here is derived from an EMBL/GenBank/DDBJ whole genome shotgun (WGS) entry which is preliminary data.</text>
</comment>
<dbReference type="Proteomes" id="UP000248314">
    <property type="component" value="Unassembled WGS sequence"/>
</dbReference>
<dbReference type="InterPro" id="IPR029058">
    <property type="entry name" value="AB_hydrolase_fold"/>
</dbReference>
<evidence type="ECO:0000313" key="3">
    <source>
        <dbReference type="Proteomes" id="UP000248314"/>
    </source>
</evidence>
<sequence>MAHDVLAFVSTLELTAIRVVGFSLGGFVAQQLLLKAPERFTKCILAGTGGAGGEGIDRVTRITIYDILRGWVTLRDPKHYLFFPVTPAGQ</sequence>
<feature type="domain" description="AB hydrolase-1" evidence="1">
    <location>
        <begin position="1"/>
        <end position="48"/>
    </location>
</feature>
<keyword evidence="3" id="KW-1185">Reference proteome</keyword>
<name>A0A318HUG3_9BACT</name>
<evidence type="ECO:0000313" key="2">
    <source>
        <dbReference type="EMBL" id="PXX17283.1"/>
    </source>
</evidence>
<dbReference type="EMBL" id="QJJX01000056">
    <property type="protein sequence ID" value="PXX17283.1"/>
    <property type="molecule type" value="Genomic_DNA"/>
</dbReference>
<dbReference type="InterPro" id="IPR000073">
    <property type="entry name" value="AB_hydrolase_1"/>
</dbReference>
<dbReference type="RefSeq" id="WP_198020598.1">
    <property type="nucleotide sequence ID" value="NZ_BAIZ01000064.1"/>
</dbReference>
<accession>A0A318HUG3</accession>
<dbReference type="Gene3D" id="3.40.50.1820">
    <property type="entry name" value="alpha/beta hydrolase"/>
    <property type="match status" value="1"/>
</dbReference>